<name>A0ABR1CQ00_NECAM</name>
<sequence length="334" mass="37297">MWSSIDALGGLIPNCKCGATYDLRFCAPHTLPCAHTFCLMCLSKDEQRKRRRCPSCQKKYSSFILNVTLAEVVERVRQRREWMEGQSRRCDECDSRRPLSTMRRCLSCVRDIGKHVSIGCTLDCLICLECCVDRHNGHEFIAVAQPLSCSSSSIPPAATSTPRLGGTPRYVQWKASTSKGDSRIKPSVASGSLPHKTNGIRRGLPSSAPAIQDDLVFETRSPLYYHITSSFHEVVPNKSSVVRRLSGIIRNVVGSHSSITNQKDSRNYHDDVIRKISSAASGPSIDQDGSMYQYISPRSKNFSRTTCSSELGLDTIERLPLSHYYVNLNRRCSD</sequence>
<evidence type="ECO:0000259" key="6">
    <source>
        <dbReference type="PROSITE" id="PS50089"/>
    </source>
</evidence>
<reference evidence="7 8" key="1">
    <citation type="submission" date="2023-08" db="EMBL/GenBank/DDBJ databases">
        <title>A Necator americanus chromosomal reference genome.</title>
        <authorList>
            <person name="Ilik V."/>
            <person name="Petrzelkova K.J."/>
            <person name="Pardy F."/>
            <person name="Fuh T."/>
            <person name="Niatou-Singa F.S."/>
            <person name="Gouil Q."/>
            <person name="Baker L."/>
            <person name="Ritchie M.E."/>
            <person name="Jex A.R."/>
            <person name="Gazzola D."/>
            <person name="Li H."/>
            <person name="Toshio Fujiwara R."/>
            <person name="Zhan B."/>
            <person name="Aroian R.V."/>
            <person name="Pafco B."/>
            <person name="Schwarz E.M."/>
        </authorList>
    </citation>
    <scope>NUCLEOTIDE SEQUENCE [LARGE SCALE GENOMIC DNA]</scope>
    <source>
        <strain evidence="7 8">Aroian</strain>
        <tissue evidence="7">Whole animal</tissue>
    </source>
</reference>
<comment type="caution">
    <text evidence="7">The sequence shown here is derived from an EMBL/GenBank/DDBJ whole genome shotgun (WGS) entry which is preliminary data.</text>
</comment>
<keyword evidence="8" id="KW-1185">Reference proteome</keyword>
<gene>
    <name evidence="7" type="primary">Necator_chrIII.g9477</name>
    <name evidence="7" type="ORF">RB195_008712</name>
</gene>
<accession>A0ABR1CQ00</accession>
<evidence type="ECO:0000256" key="1">
    <source>
        <dbReference type="ARBA" id="ARBA00022723"/>
    </source>
</evidence>
<dbReference type="InterPro" id="IPR013083">
    <property type="entry name" value="Znf_RING/FYVE/PHD"/>
</dbReference>
<evidence type="ECO:0000256" key="5">
    <source>
        <dbReference type="SAM" id="MobiDB-lite"/>
    </source>
</evidence>
<evidence type="ECO:0000313" key="7">
    <source>
        <dbReference type="EMBL" id="KAK6740414.1"/>
    </source>
</evidence>
<evidence type="ECO:0000256" key="4">
    <source>
        <dbReference type="PROSITE-ProRule" id="PRU00175"/>
    </source>
</evidence>
<dbReference type="SUPFAM" id="SSF57850">
    <property type="entry name" value="RING/U-box"/>
    <property type="match status" value="1"/>
</dbReference>
<evidence type="ECO:0000256" key="2">
    <source>
        <dbReference type="ARBA" id="ARBA00022771"/>
    </source>
</evidence>
<keyword evidence="2 4" id="KW-0863">Zinc-finger</keyword>
<dbReference type="PROSITE" id="PS00518">
    <property type="entry name" value="ZF_RING_1"/>
    <property type="match status" value="1"/>
</dbReference>
<dbReference type="PROSITE" id="PS50089">
    <property type="entry name" value="ZF_RING_2"/>
    <property type="match status" value="1"/>
</dbReference>
<dbReference type="Gene3D" id="3.30.40.10">
    <property type="entry name" value="Zinc/RING finger domain, C3HC4 (zinc finger)"/>
    <property type="match status" value="1"/>
</dbReference>
<evidence type="ECO:0000313" key="8">
    <source>
        <dbReference type="Proteomes" id="UP001303046"/>
    </source>
</evidence>
<feature type="region of interest" description="Disordered" evidence="5">
    <location>
        <begin position="181"/>
        <end position="206"/>
    </location>
</feature>
<protein>
    <recommendedName>
        <fullName evidence="6">RING-type domain-containing protein</fullName>
    </recommendedName>
</protein>
<proteinExistence type="predicted"/>
<dbReference type="EMBL" id="JAVFWL010000003">
    <property type="protein sequence ID" value="KAK6740414.1"/>
    <property type="molecule type" value="Genomic_DNA"/>
</dbReference>
<organism evidence="7 8">
    <name type="scientific">Necator americanus</name>
    <name type="common">Human hookworm</name>
    <dbReference type="NCBI Taxonomy" id="51031"/>
    <lineage>
        <taxon>Eukaryota</taxon>
        <taxon>Metazoa</taxon>
        <taxon>Ecdysozoa</taxon>
        <taxon>Nematoda</taxon>
        <taxon>Chromadorea</taxon>
        <taxon>Rhabditida</taxon>
        <taxon>Rhabditina</taxon>
        <taxon>Rhabditomorpha</taxon>
        <taxon>Strongyloidea</taxon>
        <taxon>Ancylostomatidae</taxon>
        <taxon>Bunostominae</taxon>
        <taxon>Necator</taxon>
    </lineage>
</organism>
<dbReference type="InterPro" id="IPR001841">
    <property type="entry name" value="Znf_RING"/>
</dbReference>
<dbReference type="Proteomes" id="UP001303046">
    <property type="component" value="Unassembled WGS sequence"/>
</dbReference>
<evidence type="ECO:0000256" key="3">
    <source>
        <dbReference type="ARBA" id="ARBA00022833"/>
    </source>
</evidence>
<feature type="domain" description="RING-type" evidence="6">
    <location>
        <begin position="17"/>
        <end position="57"/>
    </location>
</feature>
<dbReference type="InterPro" id="IPR017907">
    <property type="entry name" value="Znf_RING_CS"/>
</dbReference>
<keyword evidence="1" id="KW-0479">Metal-binding</keyword>
<keyword evidence="3" id="KW-0862">Zinc</keyword>